<gene>
    <name evidence="1" type="primary">Cni-Y23H5B.8</name>
    <name evidence="1" type="synonym">Cnig_chr_I.g1079</name>
    <name evidence="1" type="ORF">B9Z55_001079</name>
</gene>
<keyword evidence="2" id="KW-1185">Reference proteome</keyword>
<accession>A0A2G5VE12</accession>
<name>A0A2G5VE12_9PELO</name>
<comment type="caution">
    <text evidence="1">The sequence shown here is derived from an EMBL/GenBank/DDBJ whole genome shotgun (WGS) entry which is preliminary data.</text>
</comment>
<proteinExistence type="predicted"/>
<dbReference type="Proteomes" id="UP000230233">
    <property type="component" value="Chromosome I"/>
</dbReference>
<evidence type="ECO:0000313" key="2">
    <source>
        <dbReference type="Proteomes" id="UP000230233"/>
    </source>
</evidence>
<evidence type="ECO:0008006" key="3">
    <source>
        <dbReference type="Google" id="ProtNLM"/>
    </source>
</evidence>
<reference evidence="2" key="1">
    <citation type="submission" date="2017-10" db="EMBL/GenBank/DDBJ databases">
        <title>Rapid genome shrinkage in a self-fertile nematode reveals novel sperm competition proteins.</title>
        <authorList>
            <person name="Yin D."/>
            <person name="Schwarz E.M."/>
            <person name="Thomas C.G."/>
            <person name="Felde R.L."/>
            <person name="Korf I.F."/>
            <person name="Cutter A.D."/>
            <person name="Schartner C.M."/>
            <person name="Ralston E.J."/>
            <person name="Meyer B.J."/>
            <person name="Haag E.S."/>
        </authorList>
    </citation>
    <scope>NUCLEOTIDE SEQUENCE [LARGE SCALE GENOMIC DNA]</scope>
    <source>
        <strain evidence="2">JU1422</strain>
    </source>
</reference>
<dbReference type="OrthoDB" id="5850217at2759"/>
<organism evidence="1 2">
    <name type="scientific">Caenorhabditis nigoni</name>
    <dbReference type="NCBI Taxonomy" id="1611254"/>
    <lineage>
        <taxon>Eukaryota</taxon>
        <taxon>Metazoa</taxon>
        <taxon>Ecdysozoa</taxon>
        <taxon>Nematoda</taxon>
        <taxon>Chromadorea</taxon>
        <taxon>Rhabditida</taxon>
        <taxon>Rhabditina</taxon>
        <taxon>Rhabditomorpha</taxon>
        <taxon>Rhabditoidea</taxon>
        <taxon>Rhabditidae</taxon>
        <taxon>Peloderinae</taxon>
        <taxon>Caenorhabditis</taxon>
    </lineage>
</organism>
<dbReference type="AlphaFoldDB" id="A0A2G5VE12"/>
<evidence type="ECO:0000313" key="1">
    <source>
        <dbReference type="EMBL" id="PIC50009.1"/>
    </source>
</evidence>
<dbReference type="EMBL" id="PDUG01000001">
    <property type="protein sequence ID" value="PIC50009.1"/>
    <property type="molecule type" value="Genomic_DNA"/>
</dbReference>
<protein>
    <recommendedName>
        <fullName evidence="3">DUF19 domain-containing protein</fullName>
    </recommendedName>
</protein>
<sequence>MNFSTVLCAPTPIDDPYCANITEKMKNVKCIDTMEGPFLLKILAGIANSFTKSECAEYGFSVGPFSKCLKSPKHFLLAISSLLPKMTSLSPIFLFFIVFMNFSDVLCAPTPIDDPYCANITEKMKNVVDNLKLEEEKFGNVTTDSMELCHETNAEVERCRKTTTDMPFLLKILAGIANSFQKSKCEKYGFSVGPFSKCIEKTKFELTIIKNTTTADQKCNLSGEEFHDKLSDFVKAECGNEAVNNMWSYSDKARDLICKMNS</sequence>